<keyword evidence="3 6" id="KW-0812">Transmembrane</keyword>
<evidence type="ECO:0000256" key="1">
    <source>
        <dbReference type="ARBA" id="ARBA00004141"/>
    </source>
</evidence>
<dbReference type="InterPro" id="IPR000620">
    <property type="entry name" value="EamA_dom"/>
</dbReference>
<dbReference type="EMBL" id="JBBNOP010000003">
    <property type="protein sequence ID" value="MEQ3362425.1"/>
    <property type="molecule type" value="Genomic_DNA"/>
</dbReference>
<dbReference type="InterPro" id="IPR037185">
    <property type="entry name" value="EmrE-like"/>
</dbReference>
<keyword evidence="4 6" id="KW-1133">Transmembrane helix</keyword>
<dbReference type="RefSeq" id="WP_102374919.1">
    <property type="nucleotide sequence ID" value="NZ_JBBNOP010000003.1"/>
</dbReference>
<comment type="similarity">
    <text evidence="2">Belongs to the EamA transporter family.</text>
</comment>
<evidence type="ECO:0000256" key="3">
    <source>
        <dbReference type="ARBA" id="ARBA00022692"/>
    </source>
</evidence>
<feature type="transmembrane region" description="Helical" evidence="6">
    <location>
        <begin position="43"/>
        <end position="65"/>
    </location>
</feature>
<evidence type="ECO:0000313" key="8">
    <source>
        <dbReference type="EMBL" id="MEQ3362425.1"/>
    </source>
</evidence>
<proteinExistence type="inferred from homology"/>
<dbReference type="PANTHER" id="PTHR32322:SF2">
    <property type="entry name" value="EAMA DOMAIN-CONTAINING PROTEIN"/>
    <property type="match status" value="1"/>
</dbReference>
<evidence type="ECO:0000313" key="9">
    <source>
        <dbReference type="Proteomes" id="UP001487305"/>
    </source>
</evidence>
<feature type="transmembrane region" description="Helical" evidence="6">
    <location>
        <begin position="226"/>
        <end position="246"/>
    </location>
</feature>
<accession>A0ABV1JBG2</accession>
<feature type="domain" description="EamA" evidence="7">
    <location>
        <begin position="167"/>
        <end position="300"/>
    </location>
</feature>
<feature type="transmembrane region" description="Helical" evidence="6">
    <location>
        <begin position="85"/>
        <end position="103"/>
    </location>
</feature>
<feature type="domain" description="EamA" evidence="7">
    <location>
        <begin position="14"/>
        <end position="154"/>
    </location>
</feature>
<evidence type="ECO:0000256" key="5">
    <source>
        <dbReference type="ARBA" id="ARBA00023136"/>
    </source>
</evidence>
<sequence length="312" mass="31975">MSVAASGSGRRFVRGVICTLAGGTLWGFSGACAQFLLSGAYGFTPLAVTSARMLGAGLLFLVYMLAANRAGLKAMVTSRSTLARVAVFGAVGLFLNQITYTVVIDYTNAGTATVLQCTGIAFVMLFSCLAAKRLPKAKELGGLALAIGATYLIATHGDPSTLAVPLPGLLWGLANGLACAFYIIYPKRLLEQWGAVAVTGLGMLAGGIVATALAQPWTLSISLDGAGFAALAAIVVLGTFAAFTLYLQGVSDIGPVRASLLGAIEPVSATVFAWAWLGTQFPLADCIGFALMIVMVFLVTSSKGERNAAGGD</sequence>
<reference evidence="8 9" key="1">
    <citation type="submission" date="2024-04" db="EMBL/GenBank/DDBJ databases">
        <title>Human intestinal bacterial collection.</title>
        <authorList>
            <person name="Pauvert C."/>
            <person name="Hitch T.C.A."/>
            <person name="Clavel T."/>
        </authorList>
    </citation>
    <scope>NUCLEOTIDE SEQUENCE [LARGE SCALE GENOMIC DNA]</scope>
    <source>
        <strain evidence="8 9">CLA-KB-H42</strain>
    </source>
</reference>
<evidence type="ECO:0000256" key="4">
    <source>
        <dbReference type="ARBA" id="ARBA00022989"/>
    </source>
</evidence>
<feature type="transmembrane region" description="Helical" evidence="6">
    <location>
        <begin position="140"/>
        <end position="157"/>
    </location>
</feature>
<comment type="caution">
    <text evidence="8">The sequence shown here is derived from an EMBL/GenBank/DDBJ whole genome shotgun (WGS) entry which is preliminary data.</text>
</comment>
<dbReference type="PANTHER" id="PTHR32322">
    <property type="entry name" value="INNER MEMBRANE TRANSPORTER"/>
    <property type="match status" value="1"/>
</dbReference>
<keyword evidence="9" id="KW-1185">Reference proteome</keyword>
<dbReference type="Pfam" id="PF00892">
    <property type="entry name" value="EamA"/>
    <property type="match status" value="2"/>
</dbReference>
<feature type="transmembrane region" description="Helical" evidence="6">
    <location>
        <begin position="193"/>
        <end position="214"/>
    </location>
</feature>
<keyword evidence="5 6" id="KW-0472">Membrane</keyword>
<dbReference type="SUPFAM" id="SSF103481">
    <property type="entry name" value="Multidrug resistance efflux transporter EmrE"/>
    <property type="match status" value="2"/>
</dbReference>
<feature type="transmembrane region" description="Helical" evidence="6">
    <location>
        <begin position="109"/>
        <end position="128"/>
    </location>
</feature>
<name>A0ABV1JBG2_9ACTN</name>
<evidence type="ECO:0000256" key="2">
    <source>
        <dbReference type="ARBA" id="ARBA00007362"/>
    </source>
</evidence>
<evidence type="ECO:0000259" key="7">
    <source>
        <dbReference type="Pfam" id="PF00892"/>
    </source>
</evidence>
<evidence type="ECO:0000256" key="6">
    <source>
        <dbReference type="SAM" id="Phobius"/>
    </source>
</evidence>
<feature type="transmembrane region" description="Helical" evidence="6">
    <location>
        <begin position="12"/>
        <end position="37"/>
    </location>
</feature>
<dbReference type="Proteomes" id="UP001487305">
    <property type="component" value="Unassembled WGS sequence"/>
</dbReference>
<feature type="transmembrane region" description="Helical" evidence="6">
    <location>
        <begin position="282"/>
        <end position="300"/>
    </location>
</feature>
<organism evidence="8 9">
    <name type="scientific">Raoultibacter massiliensis</name>
    <dbReference type="NCBI Taxonomy" id="1852371"/>
    <lineage>
        <taxon>Bacteria</taxon>
        <taxon>Bacillati</taxon>
        <taxon>Actinomycetota</taxon>
        <taxon>Coriobacteriia</taxon>
        <taxon>Eggerthellales</taxon>
        <taxon>Eggerthellaceae</taxon>
        <taxon>Raoultibacter</taxon>
    </lineage>
</organism>
<comment type="subcellular location">
    <subcellularLocation>
        <location evidence="1">Membrane</location>
        <topology evidence="1">Multi-pass membrane protein</topology>
    </subcellularLocation>
</comment>
<feature type="transmembrane region" description="Helical" evidence="6">
    <location>
        <begin position="169"/>
        <end position="186"/>
    </location>
</feature>
<dbReference type="InterPro" id="IPR050638">
    <property type="entry name" value="AA-Vitamin_Transporters"/>
</dbReference>
<protein>
    <submittedName>
        <fullName evidence="8">DMT family transporter</fullName>
    </submittedName>
</protein>
<gene>
    <name evidence="8" type="ORF">AAA083_05480</name>
</gene>
<feature type="transmembrane region" description="Helical" evidence="6">
    <location>
        <begin position="258"/>
        <end position="276"/>
    </location>
</feature>